<evidence type="ECO:0000313" key="14">
    <source>
        <dbReference type="EMBL" id="CAH3155689.1"/>
    </source>
</evidence>
<dbReference type="InterPro" id="IPR050826">
    <property type="entry name" value="Krueppel_C2H2_ZnFinger"/>
</dbReference>
<dbReference type="Proteomes" id="UP001159427">
    <property type="component" value="Unassembled WGS sequence"/>
</dbReference>
<feature type="domain" description="C2H2-type" evidence="12">
    <location>
        <begin position="637"/>
        <end position="664"/>
    </location>
</feature>
<evidence type="ECO:0000313" key="15">
    <source>
        <dbReference type="Proteomes" id="UP001159427"/>
    </source>
</evidence>
<dbReference type="Pfam" id="PF21549">
    <property type="entry name" value="PRDM2_PR"/>
    <property type="match status" value="1"/>
</dbReference>
<keyword evidence="2" id="KW-0489">Methyltransferase</keyword>
<dbReference type="PROSITE" id="PS50157">
    <property type="entry name" value="ZINC_FINGER_C2H2_2"/>
    <property type="match status" value="9"/>
</dbReference>
<gene>
    <name evidence="14" type="ORF">PEVE_00001916</name>
</gene>
<evidence type="ECO:0008006" key="16">
    <source>
        <dbReference type="Google" id="ProtNLM"/>
    </source>
</evidence>
<keyword evidence="5" id="KW-0479">Metal-binding</keyword>
<comment type="caution">
    <text evidence="14">The sequence shown here is derived from an EMBL/GenBank/DDBJ whole genome shotgun (WGS) entry which is preliminary data.</text>
</comment>
<dbReference type="InterPro" id="IPR036236">
    <property type="entry name" value="Znf_C2H2_sf"/>
</dbReference>
<dbReference type="SUPFAM" id="SSF57667">
    <property type="entry name" value="beta-beta-alpha zinc fingers"/>
    <property type="match status" value="7"/>
</dbReference>
<reference evidence="14 15" key="1">
    <citation type="submission" date="2022-05" db="EMBL/GenBank/DDBJ databases">
        <authorList>
            <consortium name="Genoscope - CEA"/>
            <person name="William W."/>
        </authorList>
    </citation>
    <scope>NUCLEOTIDE SEQUENCE [LARGE SCALE GENOMIC DNA]</scope>
</reference>
<organism evidence="14 15">
    <name type="scientific">Porites evermanni</name>
    <dbReference type="NCBI Taxonomy" id="104178"/>
    <lineage>
        <taxon>Eukaryota</taxon>
        <taxon>Metazoa</taxon>
        <taxon>Cnidaria</taxon>
        <taxon>Anthozoa</taxon>
        <taxon>Hexacorallia</taxon>
        <taxon>Scleractinia</taxon>
        <taxon>Fungiina</taxon>
        <taxon>Poritidae</taxon>
        <taxon>Porites</taxon>
    </lineage>
</organism>
<dbReference type="CDD" id="cd19193">
    <property type="entry name" value="PR-SET_PRDM7_9"/>
    <property type="match status" value="1"/>
</dbReference>
<feature type="domain" description="C2H2-type" evidence="12">
    <location>
        <begin position="497"/>
        <end position="524"/>
    </location>
</feature>
<evidence type="ECO:0000256" key="3">
    <source>
        <dbReference type="ARBA" id="ARBA00022679"/>
    </source>
</evidence>
<dbReference type="EMBL" id="CALNXI010001104">
    <property type="protein sequence ID" value="CAH3155689.1"/>
    <property type="molecule type" value="Genomic_DNA"/>
</dbReference>
<evidence type="ECO:0000256" key="2">
    <source>
        <dbReference type="ARBA" id="ARBA00022603"/>
    </source>
</evidence>
<dbReference type="InterPro" id="IPR013087">
    <property type="entry name" value="Znf_C2H2_type"/>
</dbReference>
<evidence type="ECO:0000256" key="5">
    <source>
        <dbReference type="ARBA" id="ARBA00022723"/>
    </source>
</evidence>
<dbReference type="InterPro" id="IPR046341">
    <property type="entry name" value="SET_dom_sf"/>
</dbReference>
<keyword evidence="6" id="KW-0677">Repeat</keyword>
<dbReference type="SUPFAM" id="SSF82199">
    <property type="entry name" value="SET domain"/>
    <property type="match status" value="1"/>
</dbReference>
<dbReference type="PROSITE" id="PS00028">
    <property type="entry name" value="ZINC_FINGER_C2H2_1"/>
    <property type="match status" value="7"/>
</dbReference>
<sequence length="669" mass="76882">MENSLSEYELLRLRNIKRNHEFLKSLGLPVPAVPAGLPSRTCKTPVKKPKTETTIADSEISNESSDDSDEDWVPGSEEVRRRNKMIKRFIPEFRPKPQIVPTIKSPKEPNMKEENDSSAFDELGRLGENMELLPDENTAIIRRERTKSNNKNEQPSMGKREKYGTRGKRHFYCEAEVPDDDHYIFCEDCNDLHYGDCPVHGPLQIIEDKPREENPDVSAAVASLPASLKISDSSIPGAGLGVFSTSEIPKGVQFGPYKGMKIGWENITEDRNTSYCWEILKDGKFSHFLDGRDENNSNWMRFVNCCRCEDEQNLVAFQFRGKIYYRTYKPIKAGSELLVWYGESYAKDLGILLDDNKDRSKTNGTRNICKHCGKAFALNFLQRHKRFCFSRTAKRTWDCDQCKKKFASPDYLKVHECILPNNKRSLFLTNHLRTHTAEKPYQCTQCNNAFNQLGNLNTHLRTHTGEKPYQCTQCNKAFANSSHLTRHLRTHTGEKPYQCTQCNKAFNRQGLLTTHFRTHTGEKPYQCTQCNKAFNQLGSLTTHLRTHTGEKPYQCTQCNKAFTNSSNLTRHLRTHTGEKPYQCTQCNKAFNHLGSLTTHLRTHTGEKPYQCTQCNKAFANSSDLTRHLRTHTGEKPYQYTQCNKAFNRQGLLTTHLRTHTGEKPYQCTQ</sequence>
<feature type="domain" description="C2H2-type" evidence="12">
    <location>
        <begin position="441"/>
        <end position="468"/>
    </location>
</feature>
<dbReference type="Gene3D" id="3.30.160.60">
    <property type="entry name" value="Classic Zinc Finger"/>
    <property type="match status" value="9"/>
</dbReference>
<dbReference type="SMART" id="SM00355">
    <property type="entry name" value="ZnF_C2H2"/>
    <property type="match status" value="9"/>
</dbReference>
<comment type="subcellular location">
    <subcellularLocation>
        <location evidence="1">Nucleus</location>
    </subcellularLocation>
</comment>
<dbReference type="SMART" id="SM00317">
    <property type="entry name" value="SET"/>
    <property type="match status" value="1"/>
</dbReference>
<keyword evidence="8" id="KW-0862">Zinc</keyword>
<evidence type="ECO:0000256" key="10">
    <source>
        <dbReference type="PROSITE-ProRule" id="PRU00042"/>
    </source>
</evidence>
<dbReference type="Pfam" id="PF00096">
    <property type="entry name" value="zf-C2H2"/>
    <property type="match status" value="8"/>
</dbReference>
<dbReference type="PROSITE" id="PS50280">
    <property type="entry name" value="SET"/>
    <property type="match status" value="1"/>
</dbReference>
<evidence type="ECO:0000256" key="8">
    <source>
        <dbReference type="ARBA" id="ARBA00022833"/>
    </source>
</evidence>
<dbReference type="InterPro" id="IPR001214">
    <property type="entry name" value="SET_dom"/>
</dbReference>
<keyword evidence="9" id="KW-0539">Nucleus</keyword>
<feature type="domain" description="C2H2-type" evidence="12">
    <location>
        <begin position="609"/>
        <end position="636"/>
    </location>
</feature>
<evidence type="ECO:0000256" key="1">
    <source>
        <dbReference type="ARBA" id="ARBA00004123"/>
    </source>
</evidence>
<evidence type="ECO:0000259" key="12">
    <source>
        <dbReference type="PROSITE" id="PS50157"/>
    </source>
</evidence>
<keyword evidence="4" id="KW-0949">S-adenosyl-L-methionine</keyword>
<feature type="domain" description="C2H2-type" evidence="12">
    <location>
        <begin position="581"/>
        <end position="608"/>
    </location>
</feature>
<keyword evidence="3" id="KW-0808">Transferase</keyword>
<evidence type="ECO:0000256" key="4">
    <source>
        <dbReference type="ARBA" id="ARBA00022691"/>
    </source>
</evidence>
<feature type="domain" description="C2H2-type" evidence="12">
    <location>
        <begin position="469"/>
        <end position="496"/>
    </location>
</feature>
<feature type="domain" description="C2H2-type" evidence="12">
    <location>
        <begin position="397"/>
        <end position="440"/>
    </location>
</feature>
<name>A0ABN8Q4W2_9CNID</name>
<dbReference type="Gene3D" id="2.170.270.10">
    <property type="entry name" value="SET domain"/>
    <property type="match status" value="1"/>
</dbReference>
<evidence type="ECO:0000256" key="7">
    <source>
        <dbReference type="ARBA" id="ARBA00022771"/>
    </source>
</evidence>
<dbReference type="InterPro" id="IPR044417">
    <property type="entry name" value="PRDM7_9_PR-SET"/>
</dbReference>
<feature type="domain" description="C2H2-type" evidence="12">
    <location>
        <begin position="525"/>
        <end position="552"/>
    </location>
</feature>
<keyword evidence="15" id="KW-1185">Reference proteome</keyword>
<feature type="compositionally biased region" description="Low complexity" evidence="11">
    <location>
        <begin position="52"/>
        <end position="63"/>
    </location>
</feature>
<keyword evidence="7 10" id="KW-0863">Zinc-finger</keyword>
<feature type="domain" description="C2H2-type" evidence="12">
    <location>
        <begin position="553"/>
        <end position="580"/>
    </location>
</feature>
<protein>
    <recommendedName>
        <fullName evidence="16">Histone-lysine N-methyltransferase PRDM9-like</fullName>
    </recommendedName>
</protein>
<accession>A0ABN8Q4W2</accession>
<feature type="region of interest" description="Disordered" evidence="11">
    <location>
        <begin position="41"/>
        <end position="77"/>
    </location>
</feature>
<proteinExistence type="predicted"/>
<feature type="domain" description="SET" evidence="13">
    <location>
        <begin position="226"/>
        <end position="342"/>
    </location>
</feature>
<evidence type="ECO:0000256" key="9">
    <source>
        <dbReference type="ARBA" id="ARBA00023242"/>
    </source>
</evidence>
<evidence type="ECO:0000256" key="11">
    <source>
        <dbReference type="SAM" id="MobiDB-lite"/>
    </source>
</evidence>
<dbReference type="PANTHER" id="PTHR24377">
    <property type="entry name" value="IP01015P-RELATED"/>
    <property type="match status" value="1"/>
</dbReference>
<evidence type="ECO:0000259" key="13">
    <source>
        <dbReference type="PROSITE" id="PS50280"/>
    </source>
</evidence>
<evidence type="ECO:0000256" key="6">
    <source>
        <dbReference type="ARBA" id="ARBA00022737"/>
    </source>
</evidence>